<protein>
    <recommendedName>
        <fullName evidence="1">DUF58 domain-containing protein</fullName>
    </recommendedName>
</protein>
<evidence type="ECO:0000313" key="2">
    <source>
        <dbReference type="EMBL" id="BBM82536.1"/>
    </source>
</evidence>
<gene>
    <name evidence="2" type="ORF">UABAM_00879</name>
</gene>
<dbReference type="RefSeq" id="WP_151966776.1">
    <property type="nucleotide sequence ID" value="NZ_AP019860.1"/>
</dbReference>
<dbReference type="EMBL" id="AP019860">
    <property type="protein sequence ID" value="BBM82536.1"/>
    <property type="molecule type" value="Genomic_DNA"/>
</dbReference>
<evidence type="ECO:0000259" key="1">
    <source>
        <dbReference type="Pfam" id="PF01882"/>
    </source>
</evidence>
<dbReference type="Proteomes" id="UP000326354">
    <property type="component" value="Chromosome"/>
</dbReference>
<dbReference type="PANTHER" id="PTHR33608">
    <property type="entry name" value="BLL2464 PROTEIN"/>
    <property type="match status" value="1"/>
</dbReference>
<sequence>MENQYNAQIFSTSFIQQLAQLRLLIKKNLGSNAHGGVSTKSRGVGDEFNFHLPYNPGDDFKHIDWNIYARTEQFYIKQYRQNKHFAIKIFVDLSASMIQGNPRKIDMAKKFAAGIAYLFLYNGCSIQIGIMQNDSILYSKLYRHSKYIKDIFTFLSQHHPQGAQSLGNVIQKIPRKRSQMYVLISDFFHAPNSFAAIRQLAANNRTLLLHLCAVEDIMTSLSGSFTLRDIESNEKMIVRINADTRQQYTQQTRKFREYWQSFASQYRIPYYFALNNHDVISSIASSLRHANLLQIR</sequence>
<name>A0A5S9F1G2_UABAM</name>
<dbReference type="Pfam" id="PF01882">
    <property type="entry name" value="DUF58"/>
    <property type="match status" value="1"/>
</dbReference>
<accession>A0A5S9F1G2</accession>
<dbReference type="AlphaFoldDB" id="A0A5S9F1G2"/>
<dbReference type="SUPFAM" id="SSF53300">
    <property type="entry name" value="vWA-like"/>
    <property type="match status" value="1"/>
</dbReference>
<dbReference type="InterPro" id="IPR002881">
    <property type="entry name" value="DUF58"/>
</dbReference>
<organism evidence="2 3">
    <name type="scientific">Uabimicrobium amorphum</name>
    <dbReference type="NCBI Taxonomy" id="2596890"/>
    <lineage>
        <taxon>Bacteria</taxon>
        <taxon>Pseudomonadati</taxon>
        <taxon>Planctomycetota</taxon>
        <taxon>Candidatus Uabimicrobiia</taxon>
        <taxon>Candidatus Uabimicrobiales</taxon>
        <taxon>Candidatus Uabimicrobiaceae</taxon>
        <taxon>Candidatus Uabimicrobium</taxon>
    </lineage>
</organism>
<dbReference type="InterPro" id="IPR036465">
    <property type="entry name" value="vWFA_dom_sf"/>
</dbReference>
<proteinExistence type="predicted"/>
<evidence type="ECO:0000313" key="3">
    <source>
        <dbReference type="Proteomes" id="UP000326354"/>
    </source>
</evidence>
<dbReference type="PANTHER" id="PTHR33608:SF7">
    <property type="entry name" value="DUF58 DOMAIN-CONTAINING PROTEIN"/>
    <property type="match status" value="1"/>
</dbReference>
<reference evidence="2 3" key="1">
    <citation type="submission" date="2019-08" db="EMBL/GenBank/DDBJ databases">
        <title>Complete genome sequence of Candidatus Uab amorphum.</title>
        <authorList>
            <person name="Shiratori T."/>
            <person name="Suzuki S."/>
            <person name="Kakizawa Y."/>
            <person name="Ishida K."/>
        </authorList>
    </citation>
    <scope>NUCLEOTIDE SEQUENCE [LARGE SCALE GENOMIC DNA]</scope>
    <source>
        <strain evidence="2 3">SRT547</strain>
    </source>
</reference>
<dbReference type="KEGG" id="uam:UABAM_00879"/>
<dbReference type="OrthoDB" id="9780819at2"/>
<feature type="domain" description="DUF58" evidence="1">
    <location>
        <begin position="53"/>
        <end position="256"/>
    </location>
</feature>
<keyword evidence="3" id="KW-1185">Reference proteome</keyword>